<gene>
    <name evidence="1" type="ORF">METZ01_LOCUS413974</name>
</gene>
<proteinExistence type="predicted"/>
<feature type="non-terminal residue" evidence="1">
    <location>
        <position position="1"/>
    </location>
</feature>
<organism evidence="1">
    <name type="scientific">marine metagenome</name>
    <dbReference type="NCBI Taxonomy" id="408172"/>
    <lineage>
        <taxon>unclassified sequences</taxon>
        <taxon>metagenomes</taxon>
        <taxon>ecological metagenomes</taxon>
    </lineage>
</organism>
<sequence length="34" mass="4167">ESGLDEFIDYTKILDKHRNESLFDVLPEYKQYFL</sequence>
<protein>
    <submittedName>
        <fullName evidence="1">Uncharacterized protein</fullName>
    </submittedName>
</protein>
<dbReference type="AlphaFoldDB" id="A0A382WRD0"/>
<evidence type="ECO:0000313" key="1">
    <source>
        <dbReference type="EMBL" id="SVD61120.1"/>
    </source>
</evidence>
<reference evidence="1" key="1">
    <citation type="submission" date="2018-05" db="EMBL/GenBank/DDBJ databases">
        <authorList>
            <person name="Lanie J.A."/>
            <person name="Ng W.-L."/>
            <person name="Kazmierczak K.M."/>
            <person name="Andrzejewski T.M."/>
            <person name="Davidsen T.M."/>
            <person name="Wayne K.J."/>
            <person name="Tettelin H."/>
            <person name="Glass J.I."/>
            <person name="Rusch D."/>
            <person name="Podicherti R."/>
            <person name="Tsui H.-C.T."/>
            <person name="Winkler M.E."/>
        </authorList>
    </citation>
    <scope>NUCLEOTIDE SEQUENCE</scope>
</reference>
<name>A0A382WRD0_9ZZZZ</name>
<dbReference type="EMBL" id="UINC01161750">
    <property type="protein sequence ID" value="SVD61120.1"/>
    <property type="molecule type" value="Genomic_DNA"/>
</dbReference>
<accession>A0A382WRD0</accession>